<dbReference type="EMBL" id="CP012174">
    <property type="protein sequence ID" value="AKV79385.1"/>
    <property type="molecule type" value="Genomic_DNA"/>
</dbReference>
<proteinExistence type="inferred from homology"/>
<comment type="subcellular location">
    <subcellularLocation>
        <location evidence="6">Cytoplasm</location>
    </subcellularLocation>
</comment>
<dbReference type="InterPro" id="IPR038494">
    <property type="entry name" value="IGPD_sf"/>
</dbReference>
<dbReference type="RefSeq" id="WP_012021872.1">
    <property type="nucleotide sequence ID" value="NZ_AP019770.1"/>
</dbReference>
<dbReference type="PROSITE" id="PS00954">
    <property type="entry name" value="IGP_DEHYDRATASE_1"/>
    <property type="match status" value="1"/>
</dbReference>
<evidence type="ECO:0000313" key="12">
    <source>
        <dbReference type="EMBL" id="AKV83862.1"/>
    </source>
</evidence>
<evidence type="ECO:0000313" key="8">
    <source>
        <dbReference type="EMBL" id="AKV74897.1"/>
    </source>
</evidence>
<evidence type="ECO:0000313" key="11">
    <source>
        <dbReference type="EMBL" id="AKV81630.1"/>
    </source>
</evidence>
<accession>A0A088E6K6</accession>
<dbReference type="NCBIfam" id="NF002114">
    <property type="entry name" value="PRK00951.2-4"/>
    <property type="match status" value="1"/>
</dbReference>
<dbReference type="EMBL" id="CP012176">
    <property type="protein sequence ID" value="AKV83862.1"/>
    <property type="molecule type" value="Genomic_DNA"/>
</dbReference>
<dbReference type="Proteomes" id="UP000068832">
    <property type="component" value="Chromosome"/>
</dbReference>
<dbReference type="NCBIfam" id="NF002111">
    <property type="entry name" value="PRK00951.2-1"/>
    <property type="match status" value="1"/>
</dbReference>
<keyword evidence="5 6" id="KW-0456">Lyase</keyword>
<dbReference type="InterPro" id="IPR000807">
    <property type="entry name" value="ImidazoleglycerolP_deHydtase"/>
</dbReference>
<comment type="pathway">
    <text evidence="1 6">Amino-acid biosynthesis; L-histidine biosynthesis; L-histidine from 5-phospho-alpha-D-ribose 1-diphosphate: step 6/9.</text>
</comment>
<dbReference type="Proteomes" id="UP000062475">
    <property type="component" value="Chromosome"/>
</dbReference>
<dbReference type="GeneID" id="97612948"/>
<dbReference type="Pfam" id="PF00475">
    <property type="entry name" value="IGPD"/>
    <property type="match status" value="1"/>
</dbReference>
<dbReference type="EMBL" id="CP012175">
    <property type="protein sequence ID" value="AKV81630.1"/>
    <property type="molecule type" value="Genomic_DNA"/>
</dbReference>
<name>A0A088E6K6_9CREN</name>
<evidence type="ECO:0000256" key="1">
    <source>
        <dbReference type="ARBA" id="ARBA00005047"/>
    </source>
</evidence>
<dbReference type="PANTHER" id="PTHR23133">
    <property type="entry name" value="IMIDAZOLEGLYCEROL-PHOSPHATE DEHYDRATASE HIS7"/>
    <property type="match status" value="1"/>
</dbReference>
<evidence type="ECO:0000313" key="9">
    <source>
        <dbReference type="EMBL" id="AKV77135.1"/>
    </source>
</evidence>
<dbReference type="GO" id="GO:0000105">
    <property type="term" value="P:L-histidine biosynthetic process"/>
    <property type="evidence" value="ECO:0007669"/>
    <property type="project" value="UniProtKB-UniRule"/>
</dbReference>
<reference evidence="7 13" key="1">
    <citation type="journal article" date="2014" name="J. Bacteriol.">
        <title>Role of an Archaeal PitA Transporter in the Copper and Arsenic Resistance of Metallosphaera sedula, an Extreme Thermoacidophile.</title>
        <authorList>
            <person name="McCarthy S."/>
            <person name="Ai C."/>
            <person name="Wheaton G."/>
            <person name="Tevatia R."/>
            <person name="Eckrich V."/>
            <person name="Kelly R."/>
            <person name="Blum P."/>
        </authorList>
    </citation>
    <scope>NUCLEOTIDE SEQUENCE [LARGE SCALE GENOMIC DNA]</scope>
    <source>
        <strain evidence="7 13">CuR1</strain>
    </source>
</reference>
<dbReference type="PANTHER" id="PTHR23133:SF2">
    <property type="entry name" value="IMIDAZOLEGLYCEROL-PHOSPHATE DEHYDRATASE"/>
    <property type="match status" value="1"/>
</dbReference>
<dbReference type="OrthoDB" id="103579at2157"/>
<sequence length="193" mass="21233">MSRYVEKVRETKETKVQVKLELDGEGKVEIRTPVPFFDHMLHSMLFYMKVNATILGEDKQGYDDHHIVEDVGITLGQAIKDALGDRRGIKRFSSAVIPMDEALVLVAVDVSGRGYASTNLDLKREKIGDLSTENVAHFFWSLATNAGITLHVRKLDGVNEHHIVEAAFKGVGLALGEACSIQGEGIRSTKGSL</sequence>
<dbReference type="FunFam" id="3.30.230.40:FF:000001">
    <property type="entry name" value="Imidazoleglycerol-phosphate dehydratase HisB"/>
    <property type="match status" value="1"/>
</dbReference>
<comment type="similarity">
    <text evidence="6">Belongs to the imidazoleglycerol-phosphate dehydratase family.</text>
</comment>
<dbReference type="Gene3D" id="3.30.230.40">
    <property type="entry name" value="Imidazole glycerol phosphate dehydratase, domain 1"/>
    <property type="match status" value="2"/>
</dbReference>
<dbReference type="PROSITE" id="PS00955">
    <property type="entry name" value="IGP_DEHYDRATASE_2"/>
    <property type="match status" value="1"/>
</dbReference>
<dbReference type="EMBL" id="CP012172">
    <property type="protein sequence ID" value="AKV74897.1"/>
    <property type="molecule type" value="Genomic_DNA"/>
</dbReference>
<dbReference type="AlphaFoldDB" id="A0A088E6K6"/>
<dbReference type="NCBIfam" id="NF010121">
    <property type="entry name" value="PRK13598.1"/>
    <property type="match status" value="1"/>
</dbReference>
<evidence type="ECO:0000313" key="18">
    <source>
        <dbReference type="Proteomes" id="UP000068832"/>
    </source>
</evidence>
<dbReference type="EC" id="4.2.1.19" evidence="6"/>
<evidence type="ECO:0000256" key="6">
    <source>
        <dbReference type="HAMAP-Rule" id="MF_00076"/>
    </source>
</evidence>
<evidence type="ECO:0000313" key="14">
    <source>
        <dbReference type="Proteomes" id="UP000056255"/>
    </source>
</evidence>
<evidence type="ECO:0000313" key="10">
    <source>
        <dbReference type="EMBL" id="AKV79385.1"/>
    </source>
</evidence>
<dbReference type="InterPro" id="IPR020565">
    <property type="entry name" value="ImidazoleglycerP_deHydtase_CS"/>
</dbReference>
<dbReference type="SUPFAM" id="SSF54211">
    <property type="entry name" value="Ribosomal protein S5 domain 2-like"/>
    <property type="match status" value="2"/>
</dbReference>
<dbReference type="HAMAP" id="MF_00076">
    <property type="entry name" value="HisB"/>
    <property type="match status" value="1"/>
</dbReference>
<protein>
    <recommendedName>
        <fullName evidence="2 6">Imidazoleglycerol-phosphate dehydratase</fullName>
        <shortName evidence="6">IGPD</shortName>
        <ecNumber evidence="6">4.2.1.19</ecNumber>
    </recommendedName>
</protein>
<dbReference type="Proteomes" id="UP000029084">
    <property type="component" value="Chromosome"/>
</dbReference>
<reference evidence="12 14" key="3">
    <citation type="submission" date="2015-07" db="EMBL/GenBank/DDBJ databases">
        <title>Physiological, transcriptional responses and genome re-sequencing of acid resistant extremely thermoacidophilic Metallosphaera sedula SARC-M1.</title>
        <authorList>
            <person name="Ai C."/>
            <person name="McCarthy S."/>
            <person name="Eckrich V."/>
            <person name="Rudrappa D."/>
            <person name="Qiu G."/>
            <person name="Blum P."/>
        </authorList>
    </citation>
    <scope>NUCLEOTIDE SEQUENCE [LARGE SCALE GENOMIC DNA]</scope>
    <source>
        <strain evidence="12 14">SARC-M1</strain>
    </source>
</reference>
<evidence type="ECO:0000256" key="2">
    <source>
        <dbReference type="ARBA" id="ARBA00016664"/>
    </source>
</evidence>
<evidence type="ECO:0000313" key="17">
    <source>
        <dbReference type="Proteomes" id="UP000062475"/>
    </source>
</evidence>
<evidence type="ECO:0000313" key="13">
    <source>
        <dbReference type="Proteomes" id="UP000029084"/>
    </source>
</evidence>
<dbReference type="InterPro" id="IPR020568">
    <property type="entry name" value="Ribosomal_Su5_D2-typ_SF"/>
</dbReference>
<dbReference type="SMR" id="A0A088E6K6"/>
<evidence type="ECO:0000313" key="15">
    <source>
        <dbReference type="Proteomes" id="UP000061362"/>
    </source>
</evidence>
<evidence type="ECO:0000256" key="5">
    <source>
        <dbReference type="ARBA" id="ARBA00023239"/>
    </source>
</evidence>
<evidence type="ECO:0000256" key="3">
    <source>
        <dbReference type="ARBA" id="ARBA00022605"/>
    </source>
</evidence>
<evidence type="ECO:0000313" key="16">
    <source>
        <dbReference type="Proteomes" id="UP000062398"/>
    </source>
</evidence>
<dbReference type="OMA" id="GIPFFDH"/>
<organism evidence="7 13">
    <name type="scientific">Metallosphaera sedula</name>
    <dbReference type="NCBI Taxonomy" id="43687"/>
    <lineage>
        <taxon>Archaea</taxon>
        <taxon>Thermoproteota</taxon>
        <taxon>Thermoprotei</taxon>
        <taxon>Sulfolobales</taxon>
        <taxon>Sulfolobaceae</taxon>
        <taxon>Metallosphaera</taxon>
    </lineage>
</organism>
<dbReference type="FunFam" id="3.30.230.40:FF:000003">
    <property type="entry name" value="Imidazoleglycerol-phosphate dehydratase HisB"/>
    <property type="match status" value="1"/>
</dbReference>
<dbReference type="GO" id="GO:0005737">
    <property type="term" value="C:cytoplasm"/>
    <property type="evidence" value="ECO:0007669"/>
    <property type="project" value="UniProtKB-SubCell"/>
</dbReference>
<gene>
    <name evidence="6 8" type="primary">hisB</name>
    <name evidence="7" type="ORF">HA72_1945</name>
    <name evidence="8" type="ORF">MsedA_1995</name>
    <name evidence="9" type="ORF">MsedB_1997</name>
    <name evidence="10" type="ORF">MsedC_1995</name>
    <name evidence="11" type="ORF">MsedD_1996</name>
    <name evidence="12" type="ORF">MsedE_1996</name>
</gene>
<comment type="catalytic activity">
    <reaction evidence="6">
        <text>D-erythro-1-(imidazol-4-yl)glycerol 3-phosphate = 3-(imidazol-4-yl)-2-oxopropyl phosphate + H2O</text>
        <dbReference type="Rhea" id="RHEA:11040"/>
        <dbReference type="ChEBI" id="CHEBI:15377"/>
        <dbReference type="ChEBI" id="CHEBI:57766"/>
        <dbReference type="ChEBI" id="CHEBI:58278"/>
        <dbReference type="EC" id="4.2.1.19"/>
    </reaction>
</comment>
<keyword evidence="4 6" id="KW-0368">Histidine biosynthesis</keyword>
<dbReference type="EMBL" id="CP012173">
    <property type="protein sequence ID" value="AKV77135.1"/>
    <property type="molecule type" value="Genomic_DNA"/>
</dbReference>
<evidence type="ECO:0000313" key="7">
    <source>
        <dbReference type="EMBL" id="AIM28069.1"/>
    </source>
</evidence>
<reference evidence="15 16" key="2">
    <citation type="journal article" date="2015" name="Genome Announc.">
        <title>Complete Genome Sequences of Evolved Arsenate-Resistant Metallosphaera sedula Strains.</title>
        <authorList>
            <person name="Ai C."/>
            <person name="McCarthy S."/>
            <person name="Schackwitz W."/>
            <person name="Martin J."/>
            <person name="Lipzen A."/>
            <person name="Blum P."/>
        </authorList>
    </citation>
    <scope>NUCLEOTIDE SEQUENCE [LARGE SCALE GENOMIC DNA]</scope>
    <source>
        <strain evidence="10 16">ARS120-1</strain>
        <strain evidence="11 15">ARS120-2</strain>
        <strain evidence="8 18">ARS50-1</strain>
        <strain evidence="9 17">ARS50-2</strain>
    </source>
</reference>
<dbReference type="CDD" id="cd07914">
    <property type="entry name" value="IGPD"/>
    <property type="match status" value="1"/>
</dbReference>
<keyword evidence="6" id="KW-0963">Cytoplasm</keyword>
<dbReference type="GO" id="GO:0004424">
    <property type="term" value="F:imidazoleglycerol-phosphate dehydratase activity"/>
    <property type="evidence" value="ECO:0007669"/>
    <property type="project" value="UniProtKB-UniRule"/>
</dbReference>
<evidence type="ECO:0000256" key="4">
    <source>
        <dbReference type="ARBA" id="ARBA00023102"/>
    </source>
</evidence>
<dbReference type="Proteomes" id="UP000062398">
    <property type="component" value="Chromosome"/>
</dbReference>
<keyword evidence="3 6" id="KW-0028">Amino-acid biosynthesis</keyword>
<dbReference type="UniPathway" id="UPA00031">
    <property type="reaction ID" value="UER00011"/>
</dbReference>
<dbReference type="EMBL" id="CP008822">
    <property type="protein sequence ID" value="AIM28069.1"/>
    <property type="molecule type" value="Genomic_DNA"/>
</dbReference>
<dbReference type="Proteomes" id="UP000056255">
    <property type="component" value="Chromosome"/>
</dbReference>
<dbReference type="PATRIC" id="fig|43687.5.peg.2104"/>
<dbReference type="Proteomes" id="UP000061362">
    <property type="component" value="Chromosome"/>
</dbReference>